<evidence type="ECO:0000256" key="6">
    <source>
        <dbReference type="ARBA" id="ARBA00022741"/>
    </source>
</evidence>
<dbReference type="Pfam" id="PF13855">
    <property type="entry name" value="LRR_8"/>
    <property type="match status" value="2"/>
</dbReference>
<dbReference type="Pfam" id="PF08477">
    <property type="entry name" value="Roc"/>
    <property type="match status" value="1"/>
</dbReference>
<comment type="caution">
    <text evidence="13">The sequence shown here is derived from an EMBL/GenBank/DDBJ whole genome shotgun (WGS) entry which is preliminary data.</text>
</comment>
<dbReference type="GO" id="GO:0004674">
    <property type="term" value="F:protein serine/threonine kinase activity"/>
    <property type="evidence" value="ECO:0007669"/>
    <property type="project" value="UniProtKB-KW"/>
</dbReference>
<dbReference type="SUPFAM" id="SSF52058">
    <property type="entry name" value="L domain-like"/>
    <property type="match status" value="1"/>
</dbReference>
<name>A0A951U342_9CYAN</name>
<dbReference type="InterPro" id="IPR003591">
    <property type="entry name" value="Leu-rich_rpt_typical-subtyp"/>
</dbReference>
<evidence type="ECO:0000256" key="4">
    <source>
        <dbReference type="ARBA" id="ARBA00022679"/>
    </source>
</evidence>
<keyword evidence="3" id="KW-0433">Leucine-rich repeat</keyword>
<dbReference type="InterPro" id="IPR025875">
    <property type="entry name" value="Leu-rich_rpt_4"/>
</dbReference>
<dbReference type="SUPFAM" id="SSF52540">
    <property type="entry name" value="P-loop containing nucleoside triphosphate hydrolases"/>
    <property type="match status" value="1"/>
</dbReference>
<dbReference type="PRINTS" id="PR00019">
    <property type="entry name" value="LEURICHRPT"/>
</dbReference>
<evidence type="ECO:0000256" key="8">
    <source>
        <dbReference type="ARBA" id="ARBA00022840"/>
    </source>
</evidence>
<dbReference type="Gene3D" id="1.10.10.10">
    <property type="entry name" value="Winged helix-like DNA-binding domain superfamily/Winged helix DNA-binding domain"/>
    <property type="match status" value="1"/>
</dbReference>
<evidence type="ECO:0000256" key="11">
    <source>
        <dbReference type="ARBA" id="ARBA00048679"/>
    </source>
</evidence>
<dbReference type="PRINTS" id="PR00449">
    <property type="entry name" value="RASTRNSFRMNG"/>
</dbReference>
<evidence type="ECO:0000256" key="3">
    <source>
        <dbReference type="ARBA" id="ARBA00022614"/>
    </source>
</evidence>
<dbReference type="SMART" id="SM00364">
    <property type="entry name" value="LRR_BAC"/>
    <property type="match status" value="6"/>
</dbReference>
<dbReference type="EC" id="2.7.11.1" evidence="1"/>
<dbReference type="Proteomes" id="UP000707356">
    <property type="component" value="Unassembled WGS sequence"/>
</dbReference>
<keyword evidence="9" id="KW-0342">GTP-binding</keyword>
<protein>
    <recommendedName>
        <fullName evidence="1">non-specific serine/threonine protein kinase</fullName>
        <ecNumber evidence="1">2.7.11.1</ecNumber>
    </recommendedName>
</protein>
<keyword evidence="2" id="KW-0723">Serine/threonine-protein kinase</keyword>
<evidence type="ECO:0000259" key="12">
    <source>
        <dbReference type="PROSITE" id="PS51424"/>
    </source>
</evidence>
<dbReference type="GO" id="GO:0005524">
    <property type="term" value="F:ATP binding"/>
    <property type="evidence" value="ECO:0007669"/>
    <property type="project" value="UniProtKB-KW"/>
</dbReference>
<dbReference type="InterPro" id="IPR032675">
    <property type="entry name" value="LRR_dom_sf"/>
</dbReference>
<evidence type="ECO:0000256" key="5">
    <source>
        <dbReference type="ARBA" id="ARBA00022737"/>
    </source>
</evidence>
<dbReference type="InterPro" id="IPR001611">
    <property type="entry name" value="Leu-rich_rpt"/>
</dbReference>
<dbReference type="InterPro" id="IPR057263">
    <property type="entry name" value="COR-B"/>
</dbReference>
<evidence type="ECO:0000256" key="9">
    <source>
        <dbReference type="ARBA" id="ARBA00023134"/>
    </source>
</evidence>
<dbReference type="SMART" id="SM00369">
    <property type="entry name" value="LRR_TYP"/>
    <property type="match status" value="9"/>
</dbReference>
<evidence type="ECO:0000256" key="7">
    <source>
        <dbReference type="ARBA" id="ARBA00022777"/>
    </source>
</evidence>
<dbReference type="Pfam" id="PF12799">
    <property type="entry name" value="LRR_4"/>
    <property type="match status" value="1"/>
</dbReference>
<dbReference type="Gene3D" id="3.40.50.300">
    <property type="entry name" value="P-loop containing nucleotide triphosphate hydrolases"/>
    <property type="match status" value="1"/>
</dbReference>
<dbReference type="InterPro" id="IPR020859">
    <property type="entry name" value="ROC"/>
</dbReference>
<gene>
    <name evidence="13" type="ORF">KME07_02330</name>
</gene>
<reference evidence="13" key="2">
    <citation type="journal article" date="2022" name="Microbiol. Resour. Announc.">
        <title>Metagenome Sequencing to Explore Phylogenomics of Terrestrial Cyanobacteria.</title>
        <authorList>
            <person name="Ward R.D."/>
            <person name="Stajich J.E."/>
            <person name="Johansen J.R."/>
            <person name="Huntemann M."/>
            <person name="Clum A."/>
            <person name="Foster B."/>
            <person name="Foster B."/>
            <person name="Roux S."/>
            <person name="Palaniappan K."/>
            <person name="Varghese N."/>
            <person name="Mukherjee S."/>
            <person name="Reddy T.B.K."/>
            <person name="Daum C."/>
            <person name="Copeland A."/>
            <person name="Chen I.A."/>
            <person name="Ivanova N.N."/>
            <person name="Kyrpides N.C."/>
            <person name="Shapiro N."/>
            <person name="Eloe-Fadrosh E.A."/>
            <person name="Pietrasiak N."/>
        </authorList>
    </citation>
    <scope>NUCLEOTIDE SEQUENCE</scope>
    <source>
        <strain evidence="13">GSE-TBD4-15B</strain>
    </source>
</reference>
<dbReference type="PROSITE" id="PS51424">
    <property type="entry name" value="ROC"/>
    <property type="match status" value="1"/>
</dbReference>
<accession>A0A951U342</accession>
<dbReference type="Pfam" id="PF25497">
    <property type="entry name" value="COR-B"/>
    <property type="match status" value="1"/>
</dbReference>
<feature type="domain" description="Roc" evidence="12">
    <location>
        <begin position="232"/>
        <end position="402"/>
    </location>
</feature>
<keyword evidence="4" id="KW-0808">Transferase</keyword>
<evidence type="ECO:0000256" key="1">
    <source>
        <dbReference type="ARBA" id="ARBA00012513"/>
    </source>
</evidence>
<keyword evidence="8" id="KW-0067">ATP-binding</keyword>
<keyword evidence="7" id="KW-0418">Kinase</keyword>
<dbReference type="Pfam" id="PF16095">
    <property type="entry name" value="COR-A"/>
    <property type="match status" value="1"/>
</dbReference>
<dbReference type="Gene3D" id="3.30.310.200">
    <property type="match status" value="1"/>
</dbReference>
<dbReference type="GO" id="GO:0009274">
    <property type="term" value="C:peptidoglycan-based cell wall"/>
    <property type="evidence" value="ECO:0007669"/>
    <property type="project" value="UniProtKB-ARBA"/>
</dbReference>
<organism evidence="13 14">
    <name type="scientific">Pegethrix bostrychoides GSE-TBD4-15B</name>
    <dbReference type="NCBI Taxonomy" id="2839662"/>
    <lineage>
        <taxon>Bacteria</taxon>
        <taxon>Bacillati</taxon>
        <taxon>Cyanobacteriota</taxon>
        <taxon>Cyanophyceae</taxon>
        <taxon>Oculatellales</taxon>
        <taxon>Oculatellaceae</taxon>
        <taxon>Pegethrix</taxon>
    </lineage>
</organism>
<sequence length="880" mass="100130">MLTNLTELDLRGNQISEIPTIIGNLINLTELDLSSNQISEIPEVIGQLTNLTKLDLSGNQISEIPTAVGHLTNLTRLNLSNNQISKIPEVIGQLSNLVGLNLWSNQISEIPAVMGQLANMTGLDLHSNQISKISEVIGNLTHLSGLSLFNNQISEIPAAIGNLINLTSLDLEKNHITWLPEEISQLPQLKKLNLQGNPINIPPDILAPKPGERWPNAQPILDYYFRAQDPNETTILYEAKILIVGEGGSGKTSLARKLLDPDYQLPPETEDNSTEGIDIFKWEFTGRNQKNYRINIWDFGGQEIYHQTHQFFLTERSLYLLVADSRKEDTDHYFWLQIIRLLSNDSPVLLIQNEKQNRTCNLNLRELRAEFENLRPALSTNLADNRGLEDLKTAIQHSLEDLLPNGIPFPNSWLNVRYSLENDNRNYIDCADYEATCRYHGITQRDEMFTLSRFLHSLGICLHFQEDPLLRRYLILKPNWGTAAVYTILDNPTVKQQLGEFSRTDLRQIWQGQYAEMRDELLQLMKAFKVCYEIPRRDGHYIAPHLLSPDAPAYDWDSSHNLILRYRYKGFMPKGILTRFIVELHKLIENVSDPDKALVWKTGVVLVSPNRARAEIIEDYRNRQIRIRLSGSHQRDFLAVLNHEFQTIHDSYERLEYDTLIPCNCAVCKASPQPFSFPFDRLQRCITQHRNTIECHESGEDVNVRRLLDDSIDPAFDRKRREMEEREFGFGAERAYRDMLEITKQAVSQPLIVKQEQNPVSTTIHQNHSGSGDNVAGDKTVNYNASTAELLQLVATLRQTAAQFPQDVQEEITIDLDDVEAEIQRPEAQRNPTRLKKRLLAAAVAATAIATPIAATTNFANTALDLGSKLGIELPLTPRP</sequence>
<evidence type="ECO:0000256" key="2">
    <source>
        <dbReference type="ARBA" id="ARBA00022527"/>
    </source>
</evidence>
<evidence type="ECO:0000313" key="14">
    <source>
        <dbReference type="Proteomes" id="UP000707356"/>
    </source>
</evidence>
<dbReference type="InterPro" id="IPR032171">
    <property type="entry name" value="COR-A"/>
</dbReference>
<evidence type="ECO:0000256" key="10">
    <source>
        <dbReference type="ARBA" id="ARBA00047899"/>
    </source>
</evidence>
<dbReference type="PANTHER" id="PTHR46662:SF89">
    <property type="entry name" value="MDIS1-INTERACTING RECEPTOR LIKE KINASE 2-LIKE"/>
    <property type="match status" value="1"/>
</dbReference>
<dbReference type="PANTHER" id="PTHR46662">
    <property type="entry name" value="DI-GLUCOSE BINDING PROTEIN WITH LEUCINE-RICH REPEAT DOMAIN-CONTAINING PROTEIN"/>
    <property type="match status" value="1"/>
</dbReference>
<evidence type="ECO:0000313" key="13">
    <source>
        <dbReference type="EMBL" id="MBW4464263.1"/>
    </source>
</evidence>
<keyword evidence="5" id="KW-0677">Repeat</keyword>
<proteinExistence type="predicted"/>
<comment type="catalytic activity">
    <reaction evidence="11">
        <text>L-seryl-[protein] + ATP = O-phospho-L-seryl-[protein] + ADP + H(+)</text>
        <dbReference type="Rhea" id="RHEA:17989"/>
        <dbReference type="Rhea" id="RHEA-COMP:9863"/>
        <dbReference type="Rhea" id="RHEA-COMP:11604"/>
        <dbReference type="ChEBI" id="CHEBI:15378"/>
        <dbReference type="ChEBI" id="CHEBI:29999"/>
        <dbReference type="ChEBI" id="CHEBI:30616"/>
        <dbReference type="ChEBI" id="CHEBI:83421"/>
        <dbReference type="ChEBI" id="CHEBI:456216"/>
        <dbReference type="EC" id="2.7.11.1"/>
    </reaction>
</comment>
<dbReference type="InterPro" id="IPR036388">
    <property type="entry name" value="WH-like_DNA-bd_sf"/>
</dbReference>
<keyword evidence="6" id="KW-0547">Nucleotide-binding</keyword>
<dbReference type="InterPro" id="IPR027417">
    <property type="entry name" value="P-loop_NTPase"/>
</dbReference>
<dbReference type="Gene3D" id="1.10.10.2200">
    <property type="match status" value="1"/>
</dbReference>
<dbReference type="FunFam" id="3.80.10.10:FF:001164">
    <property type="entry name" value="GH01279p"/>
    <property type="match status" value="1"/>
</dbReference>
<dbReference type="Gene3D" id="3.80.10.10">
    <property type="entry name" value="Ribonuclease Inhibitor"/>
    <property type="match status" value="2"/>
</dbReference>
<dbReference type="AlphaFoldDB" id="A0A951U342"/>
<comment type="catalytic activity">
    <reaction evidence="10">
        <text>L-threonyl-[protein] + ATP = O-phospho-L-threonyl-[protein] + ADP + H(+)</text>
        <dbReference type="Rhea" id="RHEA:46608"/>
        <dbReference type="Rhea" id="RHEA-COMP:11060"/>
        <dbReference type="Rhea" id="RHEA-COMP:11605"/>
        <dbReference type="ChEBI" id="CHEBI:15378"/>
        <dbReference type="ChEBI" id="CHEBI:30013"/>
        <dbReference type="ChEBI" id="CHEBI:30616"/>
        <dbReference type="ChEBI" id="CHEBI:61977"/>
        <dbReference type="ChEBI" id="CHEBI:456216"/>
        <dbReference type="EC" id="2.7.11.1"/>
    </reaction>
</comment>
<dbReference type="PROSITE" id="PS51450">
    <property type="entry name" value="LRR"/>
    <property type="match status" value="7"/>
</dbReference>
<reference evidence="13" key="1">
    <citation type="submission" date="2021-05" db="EMBL/GenBank/DDBJ databases">
        <authorList>
            <person name="Pietrasiak N."/>
            <person name="Ward R."/>
            <person name="Stajich J.E."/>
            <person name="Kurbessoian T."/>
        </authorList>
    </citation>
    <scope>NUCLEOTIDE SEQUENCE</scope>
    <source>
        <strain evidence="13">GSE-TBD4-15B</strain>
    </source>
</reference>
<dbReference type="EMBL" id="JAHHHV010000010">
    <property type="protein sequence ID" value="MBW4464263.1"/>
    <property type="molecule type" value="Genomic_DNA"/>
</dbReference>
<dbReference type="SMART" id="SM00365">
    <property type="entry name" value="LRR_SD22"/>
    <property type="match status" value="6"/>
</dbReference>